<reference evidence="5" key="1">
    <citation type="submission" date="2021-04" db="EMBL/GenBank/DDBJ databases">
        <title>Genome based classification of Actinospica acidithermotolerans sp. nov., an actinobacterium isolated from an Indonesian hot spring.</title>
        <authorList>
            <person name="Kusuma A.B."/>
            <person name="Putra K.E."/>
            <person name="Nafisah S."/>
            <person name="Loh J."/>
            <person name="Nouioui I."/>
            <person name="Goodfellow M."/>
        </authorList>
    </citation>
    <scope>NUCLEOTIDE SEQUENCE</scope>
    <source>
        <strain evidence="5">MGRD01-02</strain>
    </source>
</reference>
<dbReference type="Pfam" id="PF12833">
    <property type="entry name" value="HTH_18"/>
    <property type="match status" value="1"/>
</dbReference>
<dbReference type="Gene3D" id="3.40.50.880">
    <property type="match status" value="1"/>
</dbReference>
<dbReference type="Proteomes" id="UP000676325">
    <property type="component" value="Unassembled WGS sequence"/>
</dbReference>
<organism evidence="5 6">
    <name type="scientific">Actinospica acidithermotolerans</name>
    <dbReference type="NCBI Taxonomy" id="2828514"/>
    <lineage>
        <taxon>Bacteria</taxon>
        <taxon>Bacillati</taxon>
        <taxon>Actinomycetota</taxon>
        <taxon>Actinomycetes</taxon>
        <taxon>Catenulisporales</taxon>
        <taxon>Actinospicaceae</taxon>
        <taxon>Actinospica</taxon>
    </lineage>
</organism>
<dbReference type="RefSeq" id="WP_212518803.1">
    <property type="nucleotide sequence ID" value="NZ_JAGSOH010000039.1"/>
</dbReference>
<gene>
    <name evidence="5" type="ORF">KDK95_15190</name>
</gene>
<evidence type="ECO:0000313" key="5">
    <source>
        <dbReference type="EMBL" id="MBR7827662.1"/>
    </source>
</evidence>
<dbReference type="SUPFAM" id="SSF46689">
    <property type="entry name" value="Homeodomain-like"/>
    <property type="match status" value="2"/>
</dbReference>
<dbReference type="InterPro" id="IPR002818">
    <property type="entry name" value="DJ-1/PfpI"/>
</dbReference>
<dbReference type="SUPFAM" id="SSF52317">
    <property type="entry name" value="Class I glutamine amidotransferase-like"/>
    <property type="match status" value="1"/>
</dbReference>
<keyword evidence="3" id="KW-0804">Transcription</keyword>
<dbReference type="EMBL" id="JAGSOH010000039">
    <property type="protein sequence ID" value="MBR7827662.1"/>
    <property type="molecule type" value="Genomic_DNA"/>
</dbReference>
<dbReference type="CDD" id="cd03137">
    <property type="entry name" value="GATase1_AraC_1"/>
    <property type="match status" value="1"/>
</dbReference>
<keyword evidence="1" id="KW-0805">Transcription regulation</keyword>
<evidence type="ECO:0000313" key="6">
    <source>
        <dbReference type="Proteomes" id="UP000676325"/>
    </source>
</evidence>
<dbReference type="InterPro" id="IPR052158">
    <property type="entry name" value="INH-QAR"/>
</dbReference>
<name>A0A941EC00_9ACTN</name>
<dbReference type="InterPro" id="IPR009057">
    <property type="entry name" value="Homeodomain-like_sf"/>
</dbReference>
<sequence length="320" mass="34733">MLKTVSALVMNGSAAFELGVVCEVFGVDRTEDGVPPFDFRVCGEHPGRPLDSTGFRLVPSHGLDALEDADLVVVPAVAGAPAGFPPAILDALRAAAARGTTLLTVCSGAFLLAEAGILDGRRCTLHWKHVDEFARRYPETKVDPDVLFVDEGSVITSAGTASGIDACLHLVRRELGSAVANAIARRMIVPPQRDGGQRQFIDLPVPETECDSLQPVLDWMIENLTTEFSTARLARRARMSERTFARRFVAETGTTPLRWITQQRVLHARRLLEETGLGMEEIAHACGLGSGALLRHHFRRVVGVTPVDYRRSFSLAGSEL</sequence>
<dbReference type="PROSITE" id="PS00041">
    <property type="entry name" value="HTH_ARAC_FAMILY_1"/>
    <property type="match status" value="1"/>
</dbReference>
<feature type="domain" description="HTH araC/xylS-type" evidence="4">
    <location>
        <begin position="214"/>
        <end position="312"/>
    </location>
</feature>
<dbReference type="InterPro" id="IPR018060">
    <property type="entry name" value="HTH_AraC"/>
</dbReference>
<dbReference type="GO" id="GO:0003700">
    <property type="term" value="F:DNA-binding transcription factor activity"/>
    <property type="evidence" value="ECO:0007669"/>
    <property type="project" value="InterPro"/>
</dbReference>
<keyword evidence="6" id="KW-1185">Reference proteome</keyword>
<dbReference type="InterPro" id="IPR018062">
    <property type="entry name" value="HTH_AraC-typ_CS"/>
</dbReference>
<dbReference type="Gene3D" id="1.10.10.60">
    <property type="entry name" value="Homeodomain-like"/>
    <property type="match status" value="1"/>
</dbReference>
<protein>
    <submittedName>
        <fullName evidence="5">Helix-turn-helix domain-containing protein</fullName>
    </submittedName>
</protein>
<dbReference type="AlphaFoldDB" id="A0A941EC00"/>
<evidence type="ECO:0000256" key="1">
    <source>
        <dbReference type="ARBA" id="ARBA00023015"/>
    </source>
</evidence>
<dbReference type="SMART" id="SM00342">
    <property type="entry name" value="HTH_ARAC"/>
    <property type="match status" value="1"/>
</dbReference>
<evidence type="ECO:0000259" key="4">
    <source>
        <dbReference type="PROSITE" id="PS01124"/>
    </source>
</evidence>
<dbReference type="PROSITE" id="PS01124">
    <property type="entry name" value="HTH_ARAC_FAMILY_2"/>
    <property type="match status" value="1"/>
</dbReference>
<dbReference type="GO" id="GO:0043565">
    <property type="term" value="F:sequence-specific DNA binding"/>
    <property type="evidence" value="ECO:0007669"/>
    <property type="project" value="InterPro"/>
</dbReference>
<dbReference type="PANTHER" id="PTHR43130">
    <property type="entry name" value="ARAC-FAMILY TRANSCRIPTIONAL REGULATOR"/>
    <property type="match status" value="1"/>
</dbReference>
<keyword evidence="2" id="KW-0238">DNA-binding</keyword>
<evidence type="ECO:0000256" key="2">
    <source>
        <dbReference type="ARBA" id="ARBA00023125"/>
    </source>
</evidence>
<dbReference type="PANTHER" id="PTHR43130:SF3">
    <property type="entry name" value="HTH-TYPE TRANSCRIPTIONAL REGULATOR RV1931C"/>
    <property type="match status" value="1"/>
</dbReference>
<dbReference type="InterPro" id="IPR029062">
    <property type="entry name" value="Class_I_gatase-like"/>
</dbReference>
<evidence type="ECO:0000256" key="3">
    <source>
        <dbReference type="ARBA" id="ARBA00023163"/>
    </source>
</evidence>
<dbReference type="Pfam" id="PF01965">
    <property type="entry name" value="DJ-1_PfpI"/>
    <property type="match status" value="1"/>
</dbReference>
<accession>A0A941EC00</accession>
<comment type="caution">
    <text evidence="5">The sequence shown here is derived from an EMBL/GenBank/DDBJ whole genome shotgun (WGS) entry which is preliminary data.</text>
</comment>
<proteinExistence type="predicted"/>